<keyword evidence="3" id="KW-1185">Reference proteome</keyword>
<evidence type="ECO:0000313" key="2">
    <source>
        <dbReference type="EMBL" id="MDO7846490.1"/>
    </source>
</evidence>
<accession>A0ABT9A9I2</accession>
<keyword evidence="1" id="KW-0812">Transmembrane</keyword>
<protein>
    <submittedName>
        <fullName evidence="2">Uncharacterized protein</fullName>
    </submittedName>
</protein>
<keyword evidence="1" id="KW-1133">Transmembrane helix</keyword>
<name>A0ABT9A9I2_9BACT</name>
<evidence type="ECO:0000313" key="3">
    <source>
        <dbReference type="Proteomes" id="UP001167796"/>
    </source>
</evidence>
<organism evidence="2 3">
    <name type="scientific">Hymenobacter mellowenesis</name>
    <dbReference type="NCBI Taxonomy" id="3063995"/>
    <lineage>
        <taxon>Bacteria</taxon>
        <taxon>Pseudomonadati</taxon>
        <taxon>Bacteroidota</taxon>
        <taxon>Cytophagia</taxon>
        <taxon>Cytophagales</taxon>
        <taxon>Hymenobacteraceae</taxon>
        <taxon>Hymenobacter</taxon>
    </lineage>
</organism>
<feature type="transmembrane region" description="Helical" evidence="1">
    <location>
        <begin position="6"/>
        <end position="26"/>
    </location>
</feature>
<evidence type="ECO:0000256" key="1">
    <source>
        <dbReference type="SAM" id="Phobius"/>
    </source>
</evidence>
<sequence length="89" mass="9648">MTIEEVLKLLVGAVFSLGFGLLLYLAKDLVGQVKTLTTALQTNAAETQKLSGLVERLDKENASLRRSHDAVTRYLISKGILPPPDPNSV</sequence>
<gene>
    <name evidence="2" type="ORF">Q5H92_08985</name>
</gene>
<keyword evidence="1" id="KW-0472">Membrane</keyword>
<dbReference type="EMBL" id="JAUQSX010000004">
    <property type="protein sequence ID" value="MDO7846490.1"/>
    <property type="molecule type" value="Genomic_DNA"/>
</dbReference>
<dbReference type="Proteomes" id="UP001167796">
    <property type="component" value="Unassembled WGS sequence"/>
</dbReference>
<comment type="caution">
    <text evidence="2">The sequence shown here is derived from an EMBL/GenBank/DDBJ whole genome shotgun (WGS) entry which is preliminary data.</text>
</comment>
<dbReference type="RefSeq" id="WP_305011178.1">
    <property type="nucleotide sequence ID" value="NZ_JAUQSX010000004.1"/>
</dbReference>
<reference evidence="2" key="1">
    <citation type="submission" date="2023-07" db="EMBL/GenBank/DDBJ databases">
        <authorList>
            <person name="Kim M.K."/>
        </authorList>
    </citation>
    <scope>NUCLEOTIDE SEQUENCE</scope>
    <source>
        <strain evidence="2">M29</strain>
    </source>
</reference>
<proteinExistence type="predicted"/>